<evidence type="ECO:0000256" key="6">
    <source>
        <dbReference type="ARBA" id="ARBA00023080"/>
    </source>
</evidence>
<evidence type="ECO:0000256" key="4">
    <source>
        <dbReference type="ARBA" id="ARBA00022801"/>
    </source>
</evidence>
<dbReference type="GO" id="GO:0009117">
    <property type="term" value="P:nucleotide metabolic process"/>
    <property type="evidence" value="ECO:0007669"/>
    <property type="project" value="UniProtKB-KW"/>
</dbReference>
<evidence type="ECO:0000256" key="1">
    <source>
        <dbReference type="ARBA" id="ARBA00001947"/>
    </source>
</evidence>
<dbReference type="EMBL" id="JACCBN010000001">
    <property type="protein sequence ID" value="NYD39358.1"/>
    <property type="molecule type" value="Genomic_DNA"/>
</dbReference>
<gene>
    <name evidence="9" type="ORF">BJ983_005460</name>
</gene>
<keyword evidence="5" id="KW-0862">Zinc</keyword>
<feature type="domain" description="Adenosine deaminase" evidence="8">
    <location>
        <begin position="10"/>
        <end position="108"/>
    </location>
</feature>
<evidence type="ECO:0000256" key="7">
    <source>
        <dbReference type="ARBA" id="ARBA00048787"/>
    </source>
</evidence>
<keyword evidence="10" id="KW-1185">Reference proteome</keyword>
<dbReference type="SUPFAM" id="SSF51556">
    <property type="entry name" value="Metallo-dependent hydrolases"/>
    <property type="match status" value="1"/>
</dbReference>
<comment type="similarity">
    <text evidence="2">Belongs to the metallo-dependent hydrolases superfamily. Adenosine and AMP deaminases family.</text>
</comment>
<dbReference type="GO" id="GO:0046103">
    <property type="term" value="P:inosine biosynthetic process"/>
    <property type="evidence" value="ECO:0007669"/>
    <property type="project" value="TreeGrafter"/>
</dbReference>
<dbReference type="InterPro" id="IPR032466">
    <property type="entry name" value="Metal_Hydrolase"/>
</dbReference>
<dbReference type="PANTHER" id="PTHR11409">
    <property type="entry name" value="ADENOSINE DEAMINASE"/>
    <property type="match status" value="1"/>
</dbReference>
<dbReference type="Gene3D" id="3.20.20.140">
    <property type="entry name" value="Metal-dependent hydrolases"/>
    <property type="match status" value="1"/>
</dbReference>
<dbReference type="RefSeq" id="WP_179796685.1">
    <property type="nucleotide sequence ID" value="NZ_BAABHP010000001.1"/>
</dbReference>
<dbReference type="PANTHER" id="PTHR11409:SF42">
    <property type="entry name" value="ADENOSINE DEAMINASE-LIKE PROTEIN"/>
    <property type="match status" value="1"/>
</dbReference>
<evidence type="ECO:0000259" key="8">
    <source>
        <dbReference type="Pfam" id="PF00962"/>
    </source>
</evidence>
<dbReference type="Proteomes" id="UP000535890">
    <property type="component" value="Unassembled WGS sequence"/>
</dbReference>
<dbReference type="GO" id="GO:0006154">
    <property type="term" value="P:adenosine catabolic process"/>
    <property type="evidence" value="ECO:0007669"/>
    <property type="project" value="TreeGrafter"/>
</dbReference>
<evidence type="ECO:0000256" key="3">
    <source>
        <dbReference type="ARBA" id="ARBA00022723"/>
    </source>
</evidence>
<dbReference type="GO" id="GO:0046872">
    <property type="term" value="F:metal ion binding"/>
    <property type="evidence" value="ECO:0007669"/>
    <property type="project" value="UniProtKB-KW"/>
</dbReference>
<keyword evidence="4" id="KW-0378">Hydrolase</keyword>
<reference evidence="9 10" key="1">
    <citation type="submission" date="2020-07" db="EMBL/GenBank/DDBJ databases">
        <title>Sequencing the genomes of 1000 actinobacteria strains.</title>
        <authorList>
            <person name="Klenk H.-P."/>
        </authorList>
    </citation>
    <scope>NUCLEOTIDE SEQUENCE [LARGE SCALE GENOMIC DNA]</scope>
    <source>
        <strain evidence="9 10">DSM 45772</strain>
    </source>
</reference>
<keyword evidence="3" id="KW-0479">Metal-binding</keyword>
<accession>A0A7Y9E187</accession>
<protein>
    <submittedName>
        <fullName evidence="9">Adenosine deaminase</fullName>
    </submittedName>
</protein>
<dbReference type="InterPro" id="IPR001365">
    <property type="entry name" value="A_deaminase_dom"/>
</dbReference>
<keyword evidence="6" id="KW-0546">Nucleotide metabolism</keyword>
<organism evidence="9 10">
    <name type="scientific">Actinomycetospora corticicola</name>
    <dbReference type="NCBI Taxonomy" id="663602"/>
    <lineage>
        <taxon>Bacteria</taxon>
        <taxon>Bacillati</taxon>
        <taxon>Actinomycetota</taxon>
        <taxon>Actinomycetes</taxon>
        <taxon>Pseudonocardiales</taxon>
        <taxon>Pseudonocardiaceae</taxon>
        <taxon>Actinomycetospora</taxon>
    </lineage>
</organism>
<sequence>MTADLRALPKDPDLVRELADRQITLDVGISSNVALGVTPDLALHPLAALVRASVPCSVNADDTLLFGTGLGREYELARGVGLTDDELVAVARASLLGSGAPDPVQDAALAELGG</sequence>
<evidence type="ECO:0000313" key="9">
    <source>
        <dbReference type="EMBL" id="NYD39358.1"/>
    </source>
</evidence>
<evidence type="ECO:0000256" key="5">
    <source>
        <dbReference type="ARBA" id="ARBA00022833"/>
    </source>
</evidence>
<name>A0A7Y9E187_9PSEU</name>
<proteinExistence type="inferred from homology"/>
<comment type="catalytic activity">
    <reaction evidence="7">
        <text>N(6)-methyl-AMP + H2O + H(+) = IMP + methylamine</text>
        <dbReference type="Rhea" id="RHEA:16001"/>
        <dbReference type="ChEBI" id="CHEBI:15377"/>
        <dbReference type="ChEBI" id="CHEBI:15378"/>
        <dbReference type="ChEBI" id="CHEBI:58053"/>
        <dbReference type="ChEBI" id="CHEBI:59338"/>
        <dbReference type="ChEBI" id="CHEBI:144842"/>
    </reaction>
    <physiologicalReaction direction="left-to-right" evidence="7">
        <dbReference type="Rhea" id="RHEA:16002"/>
    </physiologicalReaction>
</comment>
<comment type="caution">
    <text evidence="9">The sequence shown here is derived from an EMBL/GenBank/DDBJ whole genome shotgun (WGS) entry which is preliminary data.</text>
</comment>
<comment type="cofactor">
    <cofactor evidence="1">
        <name>Zn(2+)</name>
        <dbReference type="ChEBI" id="CHEBI:29105"/>
    </cofactor>
</comment>
<dbReference type="InterPro" id="IPR006330">
    <property type="entry name" value="Ado/ade_deaminase"/>
</dbReference>
<dbReference type="Pfam" id="PF00962">
    <property type="entry name" value="A_deaminase"/>
    <property type="match status" value="1"/>
</dbReference>
<dbReference type="AlphaFoldDB" id="A0A7Y9E187"/>
<evidence type="ECO:0000313" key="10">
    <source>
        <dbReference type="Proteomes" id="UP000535890"/>
    </source>
</evidence>
<dbReference type="GO" id="GO:0004000">
    <property type="term" value="F:adenosine deaminase activity"/>
    <property type="evidence" value="ECO:0007669"/>
    <property type="project" value="TreeGrafter"/>
</dbReference>
<evidence type="ECO:0000256" key="2">
    <source>
        <dbReference type="ARBA" id="ARBA00006676"/>
    </source>
</evidence>